<dbReference type="PANTHER" id="PTHR46481">
    <property type="entry name" value="ZINC FINGER BED DOMAIN-CONTAINING PROTEIN 4"/>
    <property type="match status" value="1"/>
</dbReference>
<keyword evidence="4 10" id="KW-0863">Zinc-finger</keyword>
<keyword evidence="14" id="KW-1185">Reference proteome</keyword>
<dbReference type="InterPro" id="IPR012337">
    <property type="entry name" value="RNaseH-like_sf"/>
</dbReference>
<dbReference type="Pfam" id="PF02892">
    <property type="entry name" value="zf-BED"/>
    <property type="match status" value="1"/>
</dbReference>
<reference evidence="13" key="1">
    <citation type="journal article" date="2023" name="Plant J.">
        <title>Genome sequences and population genomics provide insights into the demographic history, inbreeding, and mutation load of two 'living fossil' tree species of Dipteronia.</title>
        <authorList>
            <person name="Feng Y."/>
            <person name="Comes H.P."/>
            <person name="Chen J."/>
            <person name="Zhu S."/>
            <person name="Lu R."/>
            <person name="Zhang X."/>
            <person name="Li P."/>
            <person name="Qiu J."/>
            <person name="Olsen K.M."/>
            <person name="Qiu Y."/>
        </authorList>
    </citation>
    <scope>NUCLEOTIDE SEQUENCE</scope>
    <source>
        <strain evidence="13">NBL</strain>
    </source>
</reference>
<dbReference type="SUPFAM" id="SSF53098">
    <property type="entry name" value="Ribonuclease H-like"/>
    <property type="match status" value="1"/>
</dbReference>
<evidence type="ECO:0000256" key="5">
    <source>
        <dbReference type="ARBA" id="ARBA00022833"/>
    </source>
</evidence>
<dbReference type="PROSITE" id="PS50808">
    <property type="entry name" value="ZF_BED"/>
    <property type="match status" value="1"/>
</dbReference>
<dbReference type="InterPro" id="IPR036236">
    <property type="entry name" value="Znf_C2H2_sf"/>
</dbReference>
<comment type="caution">
    <text evidence="13">The sequence shown here is derived from an EMBL/GenBank/DDBJ whole genome shotgun (WGS) entry which is preliminary data.</text>
</comment>
<accession>A0AAE0APU8</accession>
<evidence type="ECO:0000256" key="10">
    <source>
        <dbReference type="PROSITE-ProRule" id="PRU00027"/>
    </source>
</evidence>
<sequence length="725" mass="82512">MGRVWRARSGRPAKDGGPCQARPATTAWAGPGEPGPACLPRMAGRAWHGLHSWHVPGQGSRHGVPARHGTPARRAKPNGRHGEMDPTHPYFPDGLNMLNDDFDLSGPAETGAGPSGSSATPTSRTKSKRLTSDVWQCFDVVEMTLPDDTVGPRAKCKFCPKNYTTTKGGTGHLRRHMQKCMPKHVHVPNTTQTQLQRHPDGSVTTWHYDAAHARECLARYIAQTDQPINFGDCVFFQEFITSAFCLQMQIVSRTTTRNDLIKMFKTQRDDLTAELQHLTVSIALTSDIWNACSKQDYLCVTGHYLDSECRIQKKILGFRPMDFAHTADNIFAVILYVLETYDITHRILSITLDNASANTKSIALFTERNILQAGGYFFHQRCACHIINLVVQSGLKKVSNRIEHIRDAISWIGSSNPRFQEFGRHCTLNGLRPRRFQTDMPVRWNSTYLMLKNCLEYDTTISSFYNMKLAESGCPPAQSLTPDNWYVAKIFVEFLQVFYNATVTLSGVYYPTSSQAIHQIVEMSDMLNTYREDDLLGDAVVAMETKFKKYWSEMPFLYALGVIVDPRIKLAGLEYLLEFTGNKLSIDYSEQITDIRNKLFEVFSIYERRFLEAQFDADENTENFDLLLWWKTYSYRYPVLSHLARDILVIPVSTVSSEQAFSTSGRIIEPRRNCLTPEMMEVLICIRDWEHARKRMQNETVDEQFIQNFSNLYVDEGSGSNQVQN</sequence>
<evidence type="ECO:0000256" key="2">
    <source>
        <dbReference type="ARBA" id="ARBA00011738"/>
    </source>
</evidence>
<evidence type="ECO:0000256" key="8">
    <source>
        <dbReference type="ARBA" id="ARBA00023163"/>
    </source>
</evidence>
<dbReference type="SUPFAM" id="SSF57667">
    <property type="entry name" value="beta-beta-alpha zinc fingers"/>
    <property type="match status" value="1"/>
</dbReference>
<dbReference type="AlphaFoldDB" id="A0AAE0APU8"/>
<comment type="subunit">
    <text evidence="2">Homodimer.</text>
</comment>
<organism evidence="13 14">
    <name type="scientific">Dipteronia sinensis</name>
    <dbReference type="NCBI Taxonomy" id="43782"/>
    <lineage>
        <taxon>Eukaryota</taxon>
        <taxon>Viridiplantae</taxon>
        <taxon>Streptophyta</taxon>
        <taxon>Embryophyta</taxon>
        <taxon>Tracheophyta</taxon>
        <taxon>Spermatophyta</taxon>
        <taxon>Magnoliopsida</taxon>
        <taxon>eudicotyledons</taxon>
        <taxon>Gunneridae</taxon>
        <taxon>Pentapetalae</taxon>
        <taxon>rosids</taxon>
        <taxon>malvids</taxon>
        <taxon>Sapindales</taxon>
        <taxon>Sapindaceae</taxon>
        <taxon>Hippocastanoideae</taxon>
        <taxon>Acereae</taxon>
        <taxon>Dipteronia</taxon>
    </lineage>
</organism>
<keyword evidence="5" id="KW-0862">Zinc</keyword>
<dbReference type="PANTHER" id="PTHR46481:SF5">
    <property type="entry name" value="OS08G0393150 PROTEIN"/>
    <property type="match status" value="1"/>
</dbReference>
<feature type="compositionally biased region" description="Basic residues" evidence="11">
    <location>
        <begin position="1"/>
        <end position="11"/>
    </location>
</feature>
<evidence type="ECO:0000256" key="1">
    <source>
        <dbReference type="ARBA" id="ARBA00004123"/>
    </source>
</evidence>
<evidence type="ECO:0000256" key="7">
    <source>
        <dbReference type="ARBA" id="ARBA00023125"/>
    </source>
</evidence>
<evidence type="ECO:0000313" key="13">
    <source>
        <dbReference type="EMBL" id="KAK3221645.1"/>
    </source>
</evidence>
<evidence type="ECO:0000256" key="11">
    <source>
        <dbReference type="SAM" id="MobiDB-lite"/>
    </source>
</evidence>
<dbReference type="GO" id="GO:0046983">
    <property type="term" value="F:protein dimerization activity"/>
    <property type="evidence" value="ECO:0007669"/>
    <property type="project" value="InterPro"/>
</dbReference>
<feature type="region of interest" description="Disordered" evidence="11">
    <location>
        <begin position="1"/>
        <end position="33"/>
    </location>
</feature>
<feature type="compositionally biased region" description="Basic residues" evidence="11">
    <location>
        <begin position="70"/>
        <end position="79"/>
    </location>
</feature>
<evidence type="ECO:0000256" key="9">
    <source>
        <dbReference type="ARBA" id="ARBA00023242"/>
    </source>
</evidence>
<dbReference type="EMBL" id="JANJYJ010000003">
    <property type="protein sequence ID" value="KAK3221645.1"/>
    <property type="molecule type" value="Genomic_DNA"/>
</dbReference>
<evidence type="ECO:0000256" key="3">
    <source>
        <dbReference type="ARBA" id="ARBA00022723"/>
    </source>
</evidence>
<keyword evidence="8" id="KW-0804">Transcription</keyword>
<name>A0AAE0APU8_9ROSI</name>
<keyword evidence="6" id="KW-0805">Transcription regulation</keyword>
<dbReference type="InterPro" id="IPR003656">
    <property type="entry name" value="Znf_BED"/>
</dbReference>
<evidence type="ECO:0000313" key="14">
    <source>
        <dbReference type="Proteomes" id="UP001281410"/>
    </source>
</evidence>
<feature type="region of interest" description="Disordered" evidence="11">
    <location>
        <begin position="56"/>
        <end position="128"/>
    </location>
</feature>
<protein>
    <recommendedName>
        <fullName evidence="12">BED-type domain-containing protein</fullName>
    </recommendedName>
</protein>
<dbReference type="GO" id="GO:0003677">
    <property type="term" value="F:DNA binding"/>
    <property type="evidence" value="ECO:0007669"/>
    <property type="project" value="UniProtKB-KW"/>
</dbReference>
<dbReference type="Proteomes" id="UP001281410">
    <property type="component" value="Unassembled WGS sequence"/>
</dbReference>
<feature type="domain" description="BED-type" evidence="12">
    <location>
        <begin position="129"/>
        <end position="193"/>
    </location>
</feature>
<feature type="compositionally biased region" description="Polar residues" evidence="11">
    <location>
        <begin position="115"/>
        <end position="124"/>
    </location>
</feature>
<evidence type="ECO:0000259" key="12">
    <source>
        <dbReference type="PROSITE" id="PS50808"/>
    </source>
</evidence>
<dbReference type="InterPro" id="IPR008906">
    <property type="entry name" value="HATC_C_dom"/>
</dbReference>
<dbReference type="SMART" id="SM00614">
    <property type="entry name" value="ZnF_BED"/>
    <property type="match status" value="1"/>
</dbReference>
<dbReference type="InterPro" id="IPR025525">
    <property type="entry name" value="hAT-like_transposase_RNase-H"/>
</dbReference>
<dbReference type="GO" id="GO:0005634">
    <property type="term" value="C:nucleus"/>
    <property type="evidence" value="ECO:0007669"/>
    <property type="project" value="UniProtKB-SubCell"/>
</dbReference>
<proteinExistence type="predicted"/>
<evidence type="ECO:0000256" key="4">
    <source>
        <dbReference type="ARBA" id="ARBA00022771"/>
    </source>
</evidence>
<dbReference type="PROSITE" id="PS00028">
    <property type="entry name" value="ZINC_FINGER_C2H2_1"/>
    <property type="match status" value="1"/>
</dbReference>
<evidence type="ECO:0000256" key="6">
    <source>
        <dbReference type="ARBA" id="ARBA00023015"/>
    </source>
</evidence>
<gene>
    <name evidence="13" type="ORF">Dsin_008670</name>
</gene>
<dbReference type="Pfam" id="PF05699">
    <property type="entry name" value="Dimer_Tnp_hAT"/>
    <property type="match status" value="1"/>
</dbReference>
<keyword evidence="3" id="KW-0479">Metal-binding</keyword>
<dbReference type="GO" id="GO:0008270">
    <property type="term" value="F:zinc ion binding"/>
    <property type="evidence" value="ECO:0007669"/>
    <property type="project" value="UniProtKB-KW"/>
</dbReference>
<keyword evidence="7" id="KW-0238">DNA-binding</keyword>
<dbReference type="InterPro" id="IPR013087">
    <property type="entry name" value="Znf_C2H2_type"/>
</dbReference>
<comment type="subcellular location">
    <subcellularLocation>
        <location evidence="1">Nucleus</location>
    </subcellularLocation>
</comment>
<keyword evidence="9" id="KW-0539">Nucleus</keyword>
<dbReference type="Pfam" id="PF14372">
    <property type="entry name" value="hAT-like_RNase-H"/>
    <property type="match status" value="1"/>
</dbReference>
<dbReference type="InterPro" id="IPR052035">
    <property type="entry name" value="ZnF_BED_domain_contain"/>
</dbReference>